<keyword evidence="1" id="KW-0472">Membrane</keyword>
<dbReference type="EMBL" id="GGFL01005353">
    <property type="protein sequence ID" value="MBW69531.1"/>
    <property type="molecule type" value="Transcribed_RNA"/>
</dbReference>
<dbReference type="AlphaFoldDB" id="A0A2M4CWE8"/>
<accession>A0A2M4CWE8</accession>
<feature type="transmembrane region" description="Helical" evidence="1">
    <location>
        <begin position="44"/>
        <end position="61"/>
    </location>
</feature>
<evidence type="ECO:0000313" key="2">
    <source>
        <dbReference type="EMBL" id="MBW69531.1"/>
    </source>
</evidence>
<reference evidence="2" key="1">
    <citation type="submission" date="2018-01" db="EMBL/GenBank/DDBJ databases">
        <title>An insight into the sialome of Amazonian anophelines.</title>
        <authorList>
            <person name="Ribeiro J.M."/>
            <person name="Scarpassa V."/>
            <person name="Calvo E."/>
        </authorList>
    </citation>
    <scope>NUCLEOTIDE SEQUENCE</scope>
</reference>
<evidence type="ECO:0000256" key="1">
    <source>
        <dbReference type="SAM" id="Phobius"/>
    </source>
</evidence>
<keyword evidence="1" id="KW-0812">Transmembrane</keyword>
<name>A0A2M4CWE8_ANODA</name>
<keyword evidence="1" id="KW-1133">Transmembrane helix</keyword>
<sequence length="110" mass="12219">MQPLLPLSKLLAIPLLLLPILLLLLLLLLPPLLLSSLPLSTTLVLLLLLPILWLQMLLRALRRLLPRTKRPWLAQLPIVLLQCSTLQQQVLLAQRVAVLRSVVMAPAAVA</sequence>
<organism evidence="2">
    <name type="scientific">Anopheles darlingi</name>
    <name type="common">Mosquito</name>
    <dbReference type="NCBI Taxonomy" id="43151"/>
    <lineage>
        <taxon>Eukaryota</taxon>
        <taxon>Metazoa</taxon>
        <taxon>Ecdysozoa</taxon>
        <taxon>Arthropoda</taxon>
        <taxon>Hexapoda</taxon>
        <taxon>Insecta</taxon>
        <taxon>Pterygota</taxon>
        <taxon>Neoptera</taxon>
        <taxon>Endopterygota</taxon>
        <taxon>Diptera</taxon>
        <taxon>Nematocera</taxon>
        <taxon>Culicoidea</taxon>
        <taxon>Culicidae</taxon>
        <taxon>Anophelinae</taxon>
        <taxon>Anopheles</taxon>
    </lineage>
</organism>
<proteinExistence type="predicted"/>
<protein>
    <submittedName>
        <fullName evidence="2">Uncharacterized protein</fullName>
    </submittedName>
</protein>